<dbReference type="PROSITE" id="PS00061">
    <property type="entry name" value="ADH_SHORT"/>
    <property type="match status" value="1"/>
</dbReference>
<gene>
    <name evidence="4" type="ORF">FK219_002670</name>
</gene>
<dbReference type="CDD" id="cd05233">
    <property type="entry name" value="SDR_c"/>
    <property type="match status" value="1"/>
</dbReference>
<dbReference type="GO" id="GO:0016491">
    <property type="term" value="F:oxidoreductase activity"/>
    <property type="evidence" value="ECO:0007669"/>
    <property type="project" value="UniProtKB-KW"/>
</dbReference>
<dbReference type="InterPro" id="IPR051687">
    <property type="entry name" value="Peroxisomal_Beta-Oxidation"/>
</dbReference>
<keyword evidence="5" id="KW-1185">Reference proteome</keyword>
<dbReference type="EMBL" id="VIKT02000003">
    <property type="protein sequence ID" value="NHF62152.1"/>
    <property type="molecule type" value="Genomic_DNA"/>
</dbReference>
<dbReference type="InterPro" id="IPR036291">
    <property type="entry name" value="NAD(P)-bd_dom_sf"/>
</dbReference>
<reference evidence="4 5" key="2">
    <citation type="submission" date="2020-03" db="EMBL/GenBank/DDBJ databases">
        <title>Chryseoglobus sp. isolated from a deep-sea seamount.</title>
        <authorList>
            <person name="Zhang D.-C."/>
        </authorList>
    </citation>
    <scope>NUCLEOTIDE SEQUENCE [LARGE SCALE GENOMIC DNA]</scope>
    <source>
        <strain evidence="4 5">KN1116</strain>
    </source>
</reference>
<dbReference type="Gene3D" id="3.40.50.720">
    <property type="entry name" value="NAD(P)-binding Rossmann-like Domain"/>
    <property type="match status" value="1"/>
</dbReference>
<dbReference type="PRINTS" id="PR00080">
    <property type="entry name" value="SDRFAMILY"/>
</dbReference>
<dbReference type="SUPFAM" id="SSF51735">
    <property type="entry name" value="NAD(P)-binding Rossmann-fold domains"/>
    <property type="match status" value="1"/>
</dbReference>
<dbReference type="InterPro" id="IPR020904">
    <property type="entry name" value="Sc_DH/Rdtase_CS"/>
</dbReference>
<evidence type="ECO:0000313" key="5">
    <source>
        <dbReference type="Proteomes" id="UP000818266"/>
    </source>
</evidence>
<dbReference type="PANTHER" id="PTHR45024:SF2">
    <property type="entry name" value="SCP2 DOMAIN-CONTAINING PROTEIN"/>
    <property type="match status" value="1"/>
</dbReference>
<protein>
    <submittedName>
        <fullName evidence="4">SDR family oxidoreductase</fullName>
    </submittedName>
</protein>
<evidence type="ECO:0000256" key="3">
    <source>
        <dbReference type="RuleBase" id="RU000363"/>
    </source>
</evidence>
<dbReference type="InterPro" id="IPR002347">
    <property type="entry name" value="SDR_fam"/>
</dbReference>
<dbReference type="AlphaFoldDB" id="A0A9E5JNV1"/>
<evidence type="ECO:0000256" key="1">
    <source>
        <dbReference type="ARBA" id="ARBA00006484"/>
    </source>
</evidence>
<reference evidence="4 5" key="1">
    <citation type="submission" date="2019-06" db="EMBL/GenBank/DDBJ databases">
        <authorList>
            <person name="De-Chao Zhang Q."/>
        </authorList>
    </citation>
    <scope>NUCLEOTIDE SEQUENCE [LARGE SCALE GENOMIC DNA]</scope>
    <source>
        <strain evidence="4 5">KN1116</strain>
    </source>
</reference>
<dbReference type="PRINTS" id="PR00081">
    <property type="entry name" value="GDHRDH"/>
</dbReference>
<accession>A0A9E5JNV1</accession>
<evidence type="ECO:0000256" key="2">
    <source>
        <dbReference type="ARBA" id="ARBA00023002"/>
    </source>
</evidence>
<dbReference type="Proteomes" id="UP000818266">
    <property type="component" value="Unassembled WGS sequence"/>
</dbReference>
<dbReference type="RefSeq" id="WP_152582157.1">
    <property type="nucleotide sequence ID" value="NZ_VIKT02000003.1"/>
</dbReference>
<name>A0A9E5JNV1_9MICO</name>
<keyword evidence="2" id="KW-0560">Oxidoreductase</keyword>
<comment type="similarity">
    <text evidence="1 3">Belongs to the short-chain dehydrogenases/reductases (SDR) family.</text>
</comment>
<dbReference type="PANTHER" id="PTHR45024">
    <property type="entry name" value="DEHYDROGENASES, SHORT CHAIN"/>
    <property type="match status" value="1"/>
</dbReference>
<comment type="caution">
    <text evidence="4">The sequence shown here is derived from an EMBL/GenBank/DDBJ whole genome shotgun (WGS) entry which is preliminary data.</text>
</comment>
<sequence length="288" mass="29341">MSGVLEGTAVIVTGAAHGLGRAYALAAAEAGAGVIVGDLRAEGVHETVDLISTAGGTAVGVVGDVVQPETAQSFVDTCLATFGRLDGLVNNAGVIFPGSSLDLSARDVRLLVDVNVTGSILCGVAAARAMRDAGTPGSIVNVSSGALQGLDDLALYGATKGATASLTYGWALEWERYGIRCNAIAPLAHTAMSDQMNIPDEHKGPDPALIAPALLHLLSARSAPLTGQILRFDGKRLGLVTPSHLTIVTERPTWSPEDVAEALAGVLAPGVAPVGLMNSPRPQWVVSD</sequence>
<evidence type="ECO:0000313" key="4">
    <source>
        <dbReference type="EMBL" id="NHF62152.1"/>
    </source>
</evidence>
<dbReference type="Pfam" id="PF00106">
    <property type="entry name" value="adh_short"/>
    <property type="match status" value="1"/>
</dbReference>
<organism evidence="4 5">
    <name type="scientific">Microcella pacifica</name>
    <dbReference type="NCBI Taxonomy" id="2591847"/>
    <lineage>
        <taxon>Bacteria</taxon>
        <taxon>Bacillati</taxon>
        <taxon>Actinomycetota</taxon>
        <taxon>Actinomycetes</taxon>
        <taxon>Micrococcales</taxon>
        <taxon>Microbacteriaceae</taxon>
        <taxon>Microcella</taxon>
    </lineage>
</organism>
<dbReference type="OrthoDB" id="9808187at2"/>
<proteinExistence type="inferred from homology"/>